<dbReference type="Proteomes" id="UP001431209">
    <property type="component" value="Unassembled WGS sequence"/>
</dbReference>
<name>A0AAW2ZJK0_9EUKA</name>
<keyword evidence="8 9" id="KW-0472">Membrane</keyword>
<evidence type="ECO:0000256" key="2">
    <source>
        <dbReference type="ARBA" id="ARBA00008869"/>
    </source>
</evidence>
<comment type="subcellular location">
    <subcellularLocation>
        <location evidence="1">Membrane</location>
        <topology evidence="1">Multi-pass membrane protein</topology>
    </subcellularLocation>
</comment>
<comment type="similarity">
    <text evidence="2">Belongs to the ABC transporter superfamily. ABCA family.</text>
</comment>
<evidence type="ECO:0000256" key="7">
    <source>
        <dbReference type="ARBA" id="ARBA00022989"/>
    </source>
</evidence>
<feature type="domain" description="ABC transporter" evidence="10">
    <location>
        <begin position="364"/>
        <end position="595"/>
    </location>
</feature>
<dbReference type="GO" id="GO:0016020">
    <property type="term" value="C:membrane"/>
    <property type="evidence" value="ECO:0007669"/>
    <property type="project" value="UniProtKB-SubCell"/>
</dbReference>
<evidence type="ECO:0000313" key="11">
    <source>
        <dbReference type="EMBL" id="KAL0489986.1"/>
    </source>
</evidence>
<dbReference type="FunFam" id="3.40.50.300:FF:000335">
    <property type="entry name" value="ATP binding cassette subfamily A member 5"/>
    <property type="match status" value="1"/>
</dbReference>
<evidence type="ECO:0000256" key="8">
    <source>
        <dbReference type="ARBA" id="ARBA00023136"/>
    </source>
</evidence>
<proteinExistence type="inferred from homology"/>
<feature type="transmembrane region" description="Helical" evidence="9">
    <location>
        <begin position="128"/>
        <end position="150"/>
    </location>
</feature>
<evidence type="ECO:0000256" key="3">
    <source>
        <dbReference type="ARBA" id="ARBA00022448"/>
    </source>
</evidence>
<dbReference type="GO" id="GO:0140359">
    <property type="term" value="F:ABC-type transporter activity"/>
    <property type="evidence" value="ECO:0007669"/>
    <property type="project" value="InterPro"/>
</dbReference>
<dbReference type="EMBL" id="JAOPGA020001623">
    <property type="protein sequence ID" value="KAL0489986.1"/>
    <property type="molecule type" value="Genomic_DNA"/>
</dbReference>
<gene>
    <name evidence="11" type="ORF">AKO1_009309</name>
</gene>
<dbReference type="SMART" id="SM00382">
    <property type="entry name" value="AAA"/>
    <property type="match status" value="1"/>
</dbReference>
<dbReference type="InterPro" id="IPR026082">
    <property type="entry name" value="ABCA"/>
</dbReference>
<dbReference type="Gene3D" id="3.40.50.300">
    <property type="entry name" value="P-loop containing nucleotide triphosphate hydrolases"/>
    <property type="match status" value="1"/>
</dbReference>
<keyword evidence="5" id="KW-0547">Nucleotide-binding</keyword>
<keyword evidence="7 9" id="KW-1133">Transmembrane helix</keyword>
<dbReference type="InterPro" id="IPR027417">
    <property type="entry name" value="P-loop_NTPase"/>
</dbReference>
<accession>A0AAW2ZJK0</accession>
<dbReference type="PANTHER" id="PTHR19229">
    <property type="entry name" value="ATP-BINDING CASSETTE TRANSPORTER SUBFAMILY A ABCA"/>
    <property type="match status" value="1"/>
</dbReference>
<feature type="transmembrane region" description="Helical" evidence="9">
    <location>
        <begin position="200"/>
        <end position="222"/>
    </location>
</feature>
<comment type="caution">
    <text evidence="11">The sequence shown here is derived from an EMBL/GenBank/DDBJ whole genome shotgun (WGS) entry which is preliminary data.</text>
</comment>
<reference evidence="11 12" key="1">
    <citation type="submission" date="2024-03" db="EMBL/GenBank/DDBJ databases">
        <title>The Acrasis kona genome and developmental transcriptomes reveal deep origins of eukaryotic multicellular pathways.</title>
        <authorList>
            <person name="Sheikh S."/>
            <person name="Fu C.-J."/>
            <person name="Brown M.W."/>
            <person name="Baldauf S.L."/>
        </authorList>
    </citation>
    <scope>NUCLEOTIDE SEQUENCE [LARGE SCALE GENOMIC DNA]</scope>
    <source>
        <strain evidence="11 12">ATCC MYA-3509</strain>
    </source>
</reference>
<feature type="transmembrane region" description="Helical" evidence="9">
    <location>
        <begin position="170"/>
        <end position="188"/>
    </location>
</feature>
<protein>
    <submittedName>
        <fullName evidence="11">ABC transporter A family member</fullName>
    </submittedName>
</protein>
<evidence type="ECO:0000256" key="6">
    <source>
        <dbReference type="ARBA" id="ARBA00022840"/>
    </source>
</evidence>
<dbReference type="SUPFAM" id="SSF52540">
    <property type="entry name" value="P-loop containing nucleoside triphosphate hydrolases"/>
    <property type="match status" value="1"/>
</dbReference>
<dbReference type="PROSITE" id="PS00211">
    <property type="entry name" value="ABC_TRANSPORTER_1"/>
    <property type="match status" value="1"/>
</dbReference>
<evidence type="ECO:0000313" key="12">
    <source>
        <dbReference type="Proteomes" id="UP001431209"/>
    </source>
</evidence>
<dbReference type="GO" id="GO:0016887">
    <property type="term" value="F:ATP hydrolysis activity"/>
    <property type="evidence" value="ECO:0007669"/>
    <property type="project" value="InterPro"/>
</dbReference>
<evidence type="ECO:0000256" key="4">
    <source>
        <dbReference type="ARBA" id="ARBA00022692"/>
    </source>
</evidence>
<dbReference type="PROSITE" id="PS50893">
    <property type="entry name" value="ABC_TRANSPORTER_2"/>
    <property type="match status" value="1"/>
</dbReference>
<dbReference type="Pfam" id="PF00005">
    <property type="entry name" value="ABC_tran"/>
    <property type="match status" value="1"/>
</dbReference>
<keyword evidence="6" id="KW-0067">ATP-binding</keyword>
<evidence type="ECO:0000256" key="9">
    <source>
        <dbReference type="SAM" id="Phobius"/>
    </source>
</evidence>
<evidence type="ECO:0000256" key="5">
    <source>
        <dbReference type="ARBA" id="ARBA00022741"/>
    </source>
</evidence>
<keyword evidence="3" id="KW-0813">Transport</keyword>
<dbReference type="CDD" id="cd03263">
    <property type="entry name" value="ABC_subfamily_A"/>
    <property type="match status" value="1"/>
</dbReference>
<keyword evidence="4 9" id="KW-0812">Transmembrane</keyword>
<evidence type="ECO:0000256" key="1">
    <source>
        <dbReference type="ARBA" id="ARBA00004141"/>
    </source>
</evidence>
<organism evidence="11 12">
    <name type="scientific">Acrasis kona</name>
    <dbReference type="NCBI Taxonomy" id="1008807"/>
    <lineage>
        <taxon>Eukaryota</taxon>
        <taxon>Discoba</taxon>
        <taxon>Heterolobosea</taxon>
        <taxon>Tetramitia</taxon>
        <taxon>Eutetramitia</taxon>
        <taxon>Acrasidae</taxon>
        <taxon>Acrasis</taxon>
    </lineage>
</organism>
<sequence length="692" mass="77673">MVLQLNDLGRDDFLRFDSERELSDYMKAHPNHASAVALELTSATGRAIEKPEQFMKTLIRSAPRARAKHDIDDDIIIKRMTDSFFMFGSGAAITCCFIFFWIVHVYNLCTEKEKGLRLQMTINGMRNYLYHLSWFIHVQVLILISVVIFVSSCYALKFGAFLNTNPAVMLLLYWSACQVWLAHAYLIVSIVKTVKVGLTLSYILVCFNVLFAFATGGVLYNYYSQRFFHGILNSIPVFHFSYVQYVVGLRSVSDVYFGFKDLFIKAEGEPTAIYVNFLYMLLHVSISVVVWWFIDNVSPTSCNGVTRPFYFLFTKSYWGLTPKVNHDALVESSQDLMNDDSIELDVRNEIKLAASSPDAALNILQLQKDYNSLSCCRINKVKAVKNVSLTANLGSCVSILGHNGAGKTTTISTIVGSAKPTNGTVMVLGHDVRYQINSIRRVLGVCPQHDILFDQLTVLEHLNLFMMIKGQKDQGEIQTLLQDVNLWDARNKKPDELSGGMKRRLSLAISLVGSPKVVILDEPTTGLDPKTRLLIWNLIQREKMNKLILLTTHSMEEAEKLSDKVAIMAFGEVKAVGNSLHLKSRFGNGYNIQVTVPSVSSDAQGAEKLERTKEVILSYESASLVKSNANNLMFNFPNNSLDQLASVIDSVENMVENGVVKEWSLSQTTLEEVYLKVTSKASFGFDSDLQKL</sequence>
<dbReference type="InterPro" id="IPR017871">
    <property type="entry name" value="ABC_transporter-like_CS"/>
</dbReference>
<dbReference type="InterPro" id="IPR003439">
    <property type="entry name" value="ABC_transporter-like_ATP-bd"/>
</dbReference>
<dbReference type="InterPro" id="IPR003593">
    <property type="entry name" value="AAA+_ATPase"/>
</dbReference>
<dbReference type="AlphaFoldDB" id="A0AAW2ZJK0"/>
<evidence type="ECO:0000259" key="10">
    <source>
        <dbReference type="PROSITE" id="PS50893"/>
    </source>
</evidence>
<keyword evidence="12" id="KW-1185">Reference proteome</keyword>
<feature type="transmembrane region" description="Helical" evidence="9">
    <location>
        <begin position="271"/>
        <end position="294"/>
    </location>
</feature>
<feature type="transmembrane region" description="Helical" evidence="9">
    <location>
        <begin position="84"/>
        <end position="107"/>
    </location>
</feature>
<dbReference type="GO" id="GO:0005524">
    <property type="term" value="F:ATP binding"/>
    <property type="evidence" value="ECO:0007669"/>
    <property type="project" value="UniProtKB-KW"/>
</dbReference>